<organism evidence="2 3">
    <name type="scientific">Bacillus aerolatus</name>
    <dbReference type="NCBI Taxonomy" id="2653354"/>
    <lineage>
        <taxon>Bacteria</taxon>
        <taxon>Bacillati</taxon>
        <taxon>Bacillota</taxon>
        <taxon>Bacilli</taxon>
        <taxon>Bacillales</taxon>
        <taxon>Bacillaceae</taxon>
        <taxon>Bacillus</taxon>
    </lineage>
</organism>
<dbReference type="EMBL" id="WEIO01000015">
    <property type="protein sequence ID" value="KAB7704301.1"/>
    <property type="molecule type" value="Genomic_DNA"/>
</dbReference>
<keyword evidence="1" id="KW-1133">Transmembrane helix</keyword>
<name>A0A6I1FG17_9BACI</name>
<protein>
    <submittedName>
        <fullName evidence="2">Spore cortex biosynthesis protein YabQ</fullName>
    </submittedName>
</protein>
<proteinExistence type="predicted"/>
<evidence type="ECO:0000313" key="2">
    <source>
        <dbReference type="EMBL" id="KAB7704301.1"/>
    </source>
</evidence>
<dbReference type="RefSeq" id="WP_152154435.1">
    <property type="nucleotide sequence ID" value="NZ_WEIO01000015.1"/>
</dbReference>
<feature type="transmembrane region" description="Helical" evidence="1">
    <location>
        <begin position="112"/>
        <end position="135"/>
    </location>
</feature>
<comment type="caution">
    <text evidence="2">The sequence shown here is derived from an EMBL/GenBank/DDBJ whole genome shotgun (WGS) entry which is preliminary data.</text>
</comment>
<reference evidence="2 3" key="1">
    <citation type="submission" date="2019-10" db="EMBL/GenBank/DDBJ databases">
        <title>Bacillus aerolatum sp. nov., isolated from bioaerosol of sport playgrounds.</title>
        <authorList>
            <person name="Chen P."/>
            <person name="Zhang G."/>
        </authorList>
    </citation>
    <scope>NUCLEOTIDE SEQUENCE [LARGE SCALE GENOMIC DNA]</scope>
    <source>
        <strain evidence="2 3">CX253</strain>
    </source>
</reference>
<feature type="transmembrane region" description="Helical" evidence="1">
    <location>
        <begin position="6"/>
        <end position="27"/>
    </location>
</feature>
<keyword evidence="1" id="KW-0472">Membrane</keyword>
<dbReference type="Proteomes" id="UP000429595">
    <property type="component" value="Unassembled WGS sequence"/>
</dbReference>
<accession>A0A6I1FG17</accession>
<keyword evidence="3" id="KW-1185">Reference proteome</keyword>
<gene>
    <name evidence="2" type="primary">yabQ</name>
    <name evidence="2" type="ORF">F9802_17950</name>
</gene>
<dbReference type="Pfam" id="PF09578">
    <property type="entry name" value="Spore_YabQ"/>
    <property type="match status" value="1"/>
</dbReference>
<dbReference type="NCBIfam" id="TIGR02893">
    <property type="entry name" value="spore_yabQ"/>
    <property type="match status" value="1"/>
</dbReference>
<feature type="transmembrane region" description="Helical" evidence="1">
    <location>
        <begin position="70"/>
        <end position="91"/>
    </location>
</feature>
<sequence length="203" mass="23887">MSLSVQFETMAAMVAMGLLFGMLLDTYQRFLKRPNRSRVLSFFTDIMFWCTFGMLIFYCLYRINFGEIRLYIFLALLCGFSAYQALFKYLYLRLLERIILIIVNIFLFLKKCVYFLLILPVTILIKTVLSIISFIGKILMFLAKTSLHLLLFIGKVIFSPVIFIWRLFPSRIQKKAASLNKKLAGFFLFIKNKTINTANRWKK</sequence>
<dbReference type="InterPro" id="IPR019074">
    <property type="entry name" value="YabQ"/>
</dbReference>
<evidence type="ECO:0000256" key="1">
    <source>
        <dbReference type="SAM" id="Phobius"/>
    </source>
</evidence>
<feature type="transmembrane region" description="Helical" evidence="1">
    <location>
        <begin position="39"/>
        <end position="58"/>
    </location>
</feature>
<evidence type="ECO:0000313" key="3">
    <source>
        <dbReference type="Proteomes" id="UP000429595"/>
    </source>
</evidence>
<feature type="transmembrane region" description="Helical" evidence="1">
    <location>
        <begin position="147"/>
        <end position="168"/>
    </location>
</feature>
<dbReference type="AlphaFoldDB" id="A0A6I1FG17"/>
<keyword evidence="1" id="KW-0812">Transmembrane</keyword>